<keyword evidence="1" id="KW-0472">Membrane</keyword>
<dbReference type="AlphaFoldDB" id="A0A7W8M6J8"/>
<dbReference type="EMBL" id="JACHFW010000021">
    <property type="protein sequence ID" value="MBB5266185.1"/>
    <property type="molecule type" value="Genomic_DNA"/>
</dbReference>
<accession>A0A7W8M6J8</accession>
<protein>
    <submittedName>
        <fullName evidence="2">Stage V sporulation protein AB</fullName>
    </submittedName>
</protein>
<evidence type="ECO:0000256" key="1">
    <source>
        <dbReference type="SAM" id="Phobius"/>
    </source>
</evidence>
<proteinExistence type="predicted"/>
<sequence>MVFFDAVWQMLFGLCAGMVVAAGLFTFISTLGIVTRLAQITRTANWLHWYENGFIAGGILGNLLWIFSVPLVTGAVGLIVSGLFFGIFTGCFIGAIAEILNAFPIFMHRVGLKTGIAAIIAALAAGKFIGVWFYYF</sequence>
<evidence type="ECO:0000313" key="3">
    <source>
        <dbReference type="Proteomes" id="UP000543642"/>
    </source>
</evidence>
<keyword evidence="1" id="KW-0812">Transmembrane</keyword>
<dbReference type="Proteomes" id="UP000543642">
    <property type="component" value="Unassembled WGS sequence"/>
</dbReference>
<gene>
    <name evidence="2" type="ORF">HNP82_003342</name>
</gene>
<organism evidence="2 3">
    <name type="scientific">Catenibacillus scindens</name>
    <dbReference type="NCBI Taxonomy" id="673271"/>
    <lineage>
        <taxon>Bacteria</taxon>
        <taxon>Bacillati</taxon>
        <taxon>Bacillota</taxon>
        <taxon>Clostridia</taxon>
        <taxon>Lachnospirales</taxon>
        <taxon>Lachnospiraceae</taxon>
        <taxon>Catenibacillus</taxon>
    </lineage>
</organism>
<feature type="transmembrane region" description="Helical" evidence="1">
    <location>
        <begin position="78"/>
        <end position="103"/>
    </location>
</feature>
<feature type="transmembrane region" description="Helical" evidence="1">
    <location>
        <begin position="54"/>
        <end position="72"/>
    </location>
</feature>
<keyword evidence="3" id="KW-1185">Reference proteome</keyword>
<name>A0A7W8M6J8_9FIRM</name>
<feature type="transmembrane region" description="Helical" evidence="1">
    <location>
        <begin position="6"/>
        <end position="34"/>
    </location>
</feature>
<evidence type="ECO:0000313" key="2">
    <source>
        <dbReference type="EMBL" id="MBB5266185.1"/>
    </source>
</evidence>
<reference evidence="2 3" key="1">
    <citation type="submission" date="2020-08" db="EMBL/GenBank/DDBJ databases">
        <title>Genomic Encyclopedia of Type Strains, Phase IV (KMG-IV): sequencing the most valuable type-strain genomes for metagenomic binning, comparative biology and taxonomic classification.</title>
        <authorList>
            <person name="Goeker M."/>
        </authorList>
    </citation>
    <scope>NUCLEOTIDE SEQUENCE [LARGE SCALE GENOMIC DNA]</scope>
    <source>
        <strain evidence="2 3">DSM 106146</strain>
    </source>
</reference>
<keyword evidence="1" id="KW-1133">Transmembrane helix</keyword>
<feature type="transmembrane region" description="Helical" evidence="1">
    <location>
        <begin position="115"/>
        <end position="135"/>
    </location>
</feature>
<comment type="caution">
    <text evidence="2">The sequence shown here is derived from an EMBL/GenBank/DDBJ whole genome shotgun (WGS) entry which is preliminary data.</text>
</comment>
<dbReference type="InterPro" id="IPR020144">
    <property type="entry name" value="SpoVAB"/>
</dbReference>
<dbReference type="RefSeq" id="WP_183776500.1">
    <property type="nucleotide sequence ID" value="NZ_JACHFW010000021.1"/>
</dbReference>
<dbReference type="Pfam" id="PF13782">
    <property type="entry name" value="SpoVAB"/>
    <property type="match status" value="1"/>
</dbReference>